<sequence length="119" mass="13753">IDGDKSDPLMGEKLKDDLSGILRWAMTIFAEEMNRDKCVSAMSMDADARVVMSKWREVNNPALRWIKERTVTDADKDTLVESAYADYRGWCQSNGHKELNKIHFSRQVGRVLDRGFRRT</sequence>
<dbReference type="InterPro" id="IPR004968">
    <property type="entry name" value="DNA_primase/NTPase_C"/>
</dbReference>
<feature type="non-terminal residue" evidence="2">
    <location>
        <position position="1"/>
    </location>
</feature>
<comment type="caution">
    <text evidence="2">The sequence shown here is derived from an EMBL/GenBank/DDBJ whole genome shotgun (WGS) entry which is preliminary data.</text>
</comment>
<evidence type="ECO:0000259" key="1">
    <source>
        <dbReference type="Pfam" id="PF03288"/>
    </source>
</evidence>
<dbReference type="EMBL" id="BARS01013843">
    <property type="protein sequence ID" value="GAF87554.1"/>
    <property type="molecule type" value="Genomic_DNA"/>
</dbReference>
<dbReference type="Pfam" id="PF03288">
    <property type="entry name" value="Pox_D5"/>
    <property type="match status" value="1"/>
</dbReference>
<name>X0T2U9_9ZZZZ</name>
<feature type="domain" description="DNA primase/nucleoside triphosphatase C-terminal" evidence="1">
    <location>
        <begin position="59"/>
        <end position="117"/>
    </location>
</feature>
<organism evidence="2">
    <name type="scientific">marine sediment metagenome</name>
    <dbReference type="NCBI Taxonomy" id="412755"/>
    <lineage>
        <taxon>unclassified sequences</taxon>
        <taxon>metagenomes</taxon>
        <taxon>ecological metagenomes</taxon>
    </lineage>
</organism>
<dbReference type="AlphaFoldDB" id="X0T2U9"/>
<gene>
    <name evidence="2" type="ORF">S01H1_23761</name>
</gene>
<accession>X0T2U9</accession>
<proteinExistence type="predicted"/>
<feature type="non-terminal residue" evidence="2">
    <location>
        <position position="119"/>
    </location>
</feature>
<protein>
    <recommendedName>
        <fullName evidence="1">DNA primase/nucleoside triphosphatase C-terminal domain-containing protein</fullName>
    </recommendedName>
</protein>
<evidence type="ECO:0000313" key="2">
    <source>
        <dbReference type="EMBL" id="GAF87554.1"/>
    </source>
</evidence>
<reference evidence="2" key="1">
    <citation type="journal article" date="2014" name="Front. Microbiol.">
        <title>High frequency of phylogenetically diverse reductive dehalogenase-homologous genes in deep subseafloor sedimentary metagenomes.</title>
        <authorList>
            <person name="Kawai M."/>
            <person name="Futagami T."/>
            <person name="Toyoda A."/>
            <person name="Takaki Y."/>
            <person name="Nishi S."/>
            <person name="Hori S."/>
            <person name="Arai W."/>
            <person name="Tsubouchi T."/>
            <person name="Morono Y."/>
            <person name="Uchiyama I."/>
            <person name="Ito T."/>
            <person name="Fujiyama A."/>
            <person name="Inagaki F."/>
            <person name="Takami H."/>
        </authorList>
    </citation>
    <scope>NUCLEOTIDE SEQUENCE</scope>
    <source>
        <strain evidence="2">Expedition CK06-06</strain>
    </source>
</reference>